<gene>
    <name evidence="1" type="ORF">D3272_25170</name>
</gene>
<reference evidence="1 2" key="2">
    <citation type="submission" date="2019-02" db="EMBL/GenBank/DDBJ databases">
        <title>'Lichenibacterium ramalinii' gen. nov. sp. nov., 'Lichenibacterium minor' gen. nov. sp. nov.</title>
        <authorList>
            <person name="Pankratov T."/>
        </authorList>
    </citation>
    <scope>NUCLEOTIDE SEQUENCE [LARGE SCALE GENOMIC DNA]</scope>
    <source>
        <strain evidence="1 2">RmlP001</strain>
    </source>
</reference>
<keyword evidence="2" id="KW-1185">Reference proteome</keyword>
<evidence type="ECO:0000313" key="2">
    <source>
        <dbReference type="Proteomes" id="UP000289411"/>
    </source>
</evidence>
<comment type="caution">
    <text evidence="1">The sequence shown here is derived from an EMBL/GenBank/DDBJ whole genome shotgun (WGS) entry which is preliminary data.</text>
</comment>
<sequence>MADPRSPAAAVAALVNGGRLAEAAAAAAARVKAAPTSAPDRILLAELLMLQGALERADNQLKLAGEGAPAEALALAAMRWLLRGAEARRAWHEEGAVPSFLGEPTPVQRDAMRLALAVRAGDAAEASRLREALEARELPVAAFDGAAPLPFRDGCDLGQHGFEALAADGRYLWLVPEQVEEIRFEPVRRPLDLAFRRAGVRLADGRDAVFHVPALYHDPEGGDAARLGDETDWVEGPGGVARGRGRRLFLVGDEGLGLLDLERIAVGAAADSDGAPA</sequence>
<dbReference type="RefSeq" id="WP_129221998.1">
    <property type="nucleotide sequence ID" value="NZ_QYBC01000033.1"/>
</dbReference>
<dbReference type="Proteomes" id="UP000289411">
    <property type="component" value="Unassembled WGS sequence"/>
</dbReference>
<dbReference type="AlphaFoldDB" id="A0A4Q2R4Z1"/>
<accession>A0A4Q2R4Z1</accession>
<evidence type="ECO:0000313" key="1">
    <source>
        <dbReference type="EMBL" id="RYB01616.1"/>
    </source>
</evidence>
<dbReference type="OrthoDB" id="5416084at2"/>
<dbReference type="EMBL" id="QYBC01000033">
    <property type="protein sequence ID" value="RYB01616.1"/>
    <property type="molecule type" value="Genomic_DNA"/>
</dbReference>
<reference evidence="1 2" key="1">
    <citation type="submission" date="2018-09" db="EMBL/GenBank/DDBJ databases">
        <authorList>
            <person name="Grouzdev D.S."/>
            <person name="Krutkina M.S."/>
        </authorList>
    </citation>
    <scope>NUCLEOTIDE SEQUENCE [LARGE SCALE GENOMIC DNA]</scope>
    <source>
        <strain evidence="1 2">RmlP001</strain>
    </source>
</reference>
<dbReference type="InterPro" id="IPR011990">
    <property type="entry name" value="TPR-like_helical_dom_sf"/>
</dbReference>
<organism evidence="1 2">
    <name type="scientific">Lichenibacterium ramalinae</name>
    <dbReference type="NCBI Taxonomy" id="2316527"/>
    <lineage>
        <taxon>Bacteria</taxon>
        <taxon>Pseudomonadati</taxon>
        <taxon>Pseudomonadota</taxon>
        <taxon>Alphaproteobacteria</taxon>
        <taxon>Hyphomicrobiales</taxon>
        <taxon>Lichenihabitantaceae</taxon>
        <taxon>Lichenibacterium</taxon>
    </lineage>
</organism>
<dbReference type="Pfam" id="PF07024">
    <property type="entry name" value="ImpE"/>
    <property type="match status" value="1"/>
</dbReference>
<dbReference type="InterPro" id="IPR009211">
    <property type="entry name" value="TagJ"/>
</dbReference>
<name>A0A4Q2R4Z1_9HYPH</name>
<dbReference type="Gene3D" id="1.25.40.10">
    <property type="entry name" value="Tetratricopeptide repeat domain"/>
    <property type="match status" value="1"/>
</dbReference>
<dbReference type="SUPFAM" id="SSF144059">
    <property type="entry name" value="ImpE-like"/>
    <property type="match status" value="1"/>
</dbReference>
<protein>
    <submittedName>
        <fullName evidence="1">SciE type virulence protein</fullName>
    </submittedName>
</protein>
<proteinExistence type="predicted"/>